<reference evidence="1 2" key="1">
    <citation type="submission" date="2018-11" db="EMBL/GenBank/DDBJ databases">
        <title>Draft genome analysis of Rheinheimera mesophila isolated from an industrial waste site.</title>
        <authorList>
            <person name="Yu Q."/>
            <person name="Qi Y."/>
            <person name="Zhang H."/>
            <person name="Lu Y."/>
            <person name="Pu J."/>
        </authorList>
    </citation>
    <scope>NUCLEOTIDE SEQUENCE [LARGE SCALE GENOMIC DNA]</scope>
    <source>
        <strain evidence="1 2">IITR13</strain>
    </source>
</reference>
<dbReference type="RefSeq" id="WP_046519191.1">
    <property type="nucleotide sequence ID" value="NZ_LAVS01000009.1"/>
</dbReference>
<organism evidence="1 2">
    <name type="scientific">Rheinheimera mesophila</name>
    <dbReference type="NCBI Taxonomy" id="1547515"/>
    <lineage>
        <taxon>Bacteria</taxon>
        <taxon>Pseudomonadati</taxon>
        <taxon>Pseudomonadota</taxon>
        <taxon>Gammaproteobacteria</taxon>
        <taxon>Chromatiales</taxon>
        <taxon>Chromatiaceae</taxon>
        <taxon>Rheinheimera</taxon>
    </lineage>
</organism>
<keyword evidence="2" id="KW-1185">Reference proteome</keyword>
<evidence type="ECO:0000313" key="1">
    <source>
        <dbReference type="EMBL" id="RRJ19045.1"/>
    </source>
</evidence>
<accession>A0A3P3QDC7</accession>
<dbReference type="AlphaFoldDB" id="A0A3P3QDC7"/>
<protein>
    <submittedName>
        <fullName evidence="1">Na(+)-translocating NADH-quinone reductase subunit B</fullName>
    </submittedName>
</protein>
<dbReference type="Pfam" id="PF20090">
    <property type="entry name" value="DUF6482"/>
    <property type="match status" value="1"/>
</dbReference>
<comment type="caution">
    <text evidence="1">The sequence shown here is derived from an EMBL/GenBank/DDBJ whole genome shotgun (WGS) entry which is preliminary data.</text>
</comment>
<dbReference type="Proteomes" id="UP000276260">
    <property type="component" value="Unassembled WGS sequence"/>
</dbReference>
<sequence length="94" mass="10787">MHRLEHLNRQDVVIEELVIHSIEMGIYLAQVNYDDKVAFLVDADNRPQRFLSVEQIKQSLSEATVKAAWLQHQSAYDEMIGGPDKVDNSLRIPV</sequence>
<evidence type="ECO:0000313" key="2">
    <source>
        <dbReference type="Proteomes" id="UP000276260"/>
    </source>
</evidence>
<proteinExistence type="predicted"/>
<dbReference type="EMBL" id="RRCF01000005">
    <property type="protein sequence ID" value="RRJ19045.1"/>
    <property type="molecule type" value="Genomic_DNA"/>
</dbReference>
<dbReference type="OrthoDB" id="5600613at2"/>
<dbReference type="InterPro" id="IPR045508">
    <property type="entry name" value="DUF6482"/>
</dbReference>
<name>A0A3P3QDC7_9GAMM</name>
<gene>
    <name evidence="1" type="ORF">EIK76_16000</name>
</gene>